<comment type="caution">
    <text evidence="4">The sequence shown here is derived from an EMBL/GenBank/DDBJ whole genome shotgun (WGS) entry which is preliminary data.</text>
</comment>
<dbReference type="EMBL" id="ADLT01000005">
    <property type="protein sequence ID" value="EHO63913.1"/>
    <property type="molecule type" value="Genomic_DNA"/>
</dbReference>
<feature type="domain" description="Helicase C-terminal" evidence="3">
    <location>
        <begin position="780"/>
        <end position="929"/>
    </location>
</feature>
<dbReference type="CDD" id="cd18793">
    <property type="entry name" value="SF2_C_SNF"/>
    <property type="match status" value="1"/>
</dbReference>
<dbReference type="PROSITE" id="PS51192">
    <property type="entry name" value="HELICASE_ATP_BIND_1"/>
    <property type="match status" value="1"/>
</dbReference>
<dbReference type="InterPro" id="IPR038718">
    <property type="entry name" value="SNF2-like_sf"/>
</dbReference>
<keyword evidence="1" id="KW-0378">Hydrolase</keyword>
<dbReference type="InterPro" id="IPR000330">
    <property type="entry name" value="SNF2_N"/>
</dbReference>
<dbReference type="GO" id="GO:0016787">
    <property type="term" value="F:hydrolase activity"/>
    <property type="evidence" value="ECO:0007669"/>
    <property type="project" value="UniProtKB-KW"/>
</dbReference>
<dbReference type="InterPro" id="IPR001650">
    <property type="entry name" value="Helicase_C-like"/>
</dbReference>
<dbReference type="OrthoDB" id="9760715at2"/>
<keyword evidence="5" id="KW-1185">Reference proteome</keyword>
<evidence type="ECO:0000313" key="5">
    <source>
        <dbReference type="Proteomes" id="UP000003277"/>
    </source>
</evidence>
<dbReference type="Pfam" id="PF00176">
    <property type="entry name" value="SNF2-rel_dom"/>
    <property type="match status" value="1"/>
</dbReference>
<evidence type="ECO:0000259" key="2">
    <source>
        <dbReference type="PROSITE" id="PS51192"/>
    </source>
</evidence>
<dbReference type="InterPro" id="IPR050496">
    <property type="entry name" value="SNF2_RAD54_helicase_repair"/>
</dbReference>
<dbReference type="HOGENOM" id="CLU_000315_21_6_9"/>
<name>H1CXR9_9FIRM</name>
<dbReference type="GO" id="GO:0004519">
    <property type="term" value="F:endonuclease activity"/>
    <property type="evidence" value="ECO:0007669"/>
    <property type="project" value="InterPro"/>
</dbReference>
<evidence type="ECO:0000259" key="3">
    <source>
        <dbReference type="PROSITE" id="PS51194"/>
    </source>
</evidence>
<dbReference type="eggNOG" id="COG0553">
    <property type="taxonomic scope" value="Bacteria"/>
</dbReference>
<dbReference type="GO" id="GO:0005524">
    <property type="term" value="F:ATP binding"/>
    <property type="evidence" value="ECO:0007669"/>
    <property type="project" value="InterPro"/>
</dbReference>
<sequence length="1088" mass="123734">MNTSWKVTESGYSFQKTDSVDKEKWEWLTGELEMLYSEGKALYLDSCYVIPHDTASSFSEGKRHLLGLPPVFPYDIYVTSNGRIGTSGFSFTITYRDKNNEPIINPVIIGSYIEIHKVGTGMSFMFNHAQYDLVREVIHFNKMVEEETDSKELVPLGLEIMAKVKSYIQVADATAEPYIKSTKIMAPDALSVKVESNGDGTYRVMPVLLKKNMSGEYEVNGDSFSRAYNRKFTAQRHYLGEDKVQYVFTKKQKEGLAKVKKLGKVNQETAEIIRKQPQSIFTEDVFNFDINLYSDRVQCIGDYIRKTNPFMLNGLHGHWLPDESVQLEDGEELSDTDELEITRDNVSEIHDSILEAINNQKDSFSYHGTKYLITEKLIDTVDAVFEHANKYANDSKNVPENPGDTIKSTKNILIIKDNTDALEYVNNQGKSKDSDQMTKLLFAGLRPEIRLFPHQIEGVRHLANCWLEGHHGALLADDMGLGKTLQAYSFISGMKKSLKHMESVLIVAPVSLLKNWEDEYQKFVKPDVFDGLCLLYGEHLSNYKKVERIANSEEPILTLDLAGLTENHIILTTYETLRMYQLTFGKMKWSVMIIDEAQKIKNPQSLVSMAVRGMNYDFGIALTGTPVENTWIDLWTIMDFVAPGKMHSQKEFTSHYVKSLQNIIKTGGNADAIEGLGMELRRDLDPLFIRRMKKDVAKSLPQKAVFKVKEIMPPVQKQAYESIIARARLAKRTKGKINPLQIINDLRTSSLFPNLDRMNEGLFLNLSAEDFFMSSARLKRMLYILYAIKRRNEKVIIFVTLRLMQQKLRRELSKLFQIYIPVAINGTVEAESRQKIVDEFNSAQGFQILILSPEAAGVGLNITGANNVIHLSRSWNPAKEDQATDRVYRIGQKRDVNVYIPIAYDSALGEGECFDEKLDKLLDFKRSLSDVALFPSVETQKDQEYLLGCVFNHEDGPQSISSAESWDMDELDRVNEKTFKSISAKLLRNLGYDVSVANRRGVDLKADRSNGEVLLVRCAQCIYPDKLNIEDIIGIADAVKRKSDIGALVITNSTSIDQHITNYARKMDVQIWNRQTLENLLNMHPVLK</sequence>
<dbReference type="SMART" id="SM00487">
    <property type="entry name" value="DEXDc"/>
    <property type="match status" value="1"/>
</dbReference>
<evidence type="ECO:0000256" key="1">
    <source>
        <dbReference type="ARBA" id="ARBA00022801"/>
    </source>
</evidence>
<dbReference type="STRING" id="742743.HMPREF9453_00157"/>
<dbReference type="Gene3D" id="3.40.50.10810">
    <property type="entry name" value="Tandem AAA-ATPase domain"/>
    <property type="match status" value="1"/>
</dbReference>
<evidence type="ECO:0000313" key="4">
    <source>
        <dbReference type="EMBL" id="EHO63913.1"/>
    </source>
</evidence>
<dbReference type="SMART" id="SM00490">
    <property type="entry name" value="HELICc"/>
    <property type="match status" value="1"/>
</dbReference>
<dbReference type="InterPro" id="IPR007560">
    <property type="entry name" value="Restrct_endonuc_IV_Mrr"/>
</dbReference>
<dbReference type="Proteomes" id="UP000003277">
    <property type="component" value="Unassembled WGS sequence"/>
</dbReference>
<dbReference type="GO" id="GO:0003677">
    <property type="term" value="F:DNA binding"/>
    <property type="evidence" value="ECO:0007669"/>
    <property type="project" value="InterPro"/>
</dbReference>
<dbReference type="AlphaFoldDB" id="H1CXR9"/>
<accession>H1CXR9</accession>
<dbReference type="PATRIC" id="fig|742743.3.peg.166"/>
<dbReference type="Gene3D" id="3.40.50.300">
    <property type="entry name" value="P-loop containing nucleotide triphosphate hydrolases"/>
    <property type="match status" value="1"/>
</dbReference>
<dbReference type="RefSeq" id="WP_008858663.1">
    <property type="nucleotide sequence ID" value="NZ_JH591187.1"/>
</dbReference>
<dbReference type="InterPro" id="IPR049730">
    <property type="entry name" value="SNF2/RAD54-like_C"/>
</dbReference>
<proteinExistence type="predicted"/>
<dbReference type="InterPro" id="IPR027417">
    <property type="entry name" value="P-loop_NTPase"/>
</dbReference>
<reference evidence="4 5" key="1">
    <citation type="submission" date="2011-11" db="EMBL/GenBank/DDBJ databases">
        <title>The Genome Sequence of Dialister succinatiphilus YIT 11850.</title>
        <authorList>
            <consortium name="The Broad Institute Genome Sequencing Platform"/>
            <person name="Earl A."/>
            <person name="Ward D."/>
            <person name="Feldgarden M."/>
            <person name="Gevers D."/>
            <person name="Morotomi M."/>
            <person name="Young S.K."/>
            <person name="Zeng Q."/>
            <person name="Gargeya S."/>
            <person name="Fitzgerald M."/>
            <person name="Haas B."/>
            <person name="Abouelleil A."/>
            <person name="Alvarado L."/>
            <person name="Arachchi H.M."/>
            <person name="Berlin A."/>
            <person name="Brown A."/>
            <person name="Chapman S.B."/>
            <person name="Dunbar C."/>
            <person name="Gearin G."/>
            <person name="Goldberg J."/>
            <person name="Griggs A."/>
            <person name="Gujja S."/>
            <person name="Heiman D."/>
            <person name="Howarth C."/>
            <person name="Lui A."/>
            <person name="MacDonald P.J.P."/>
            <person name="Montmayeur A."/>
            <person name="Murphy C."/>
            <person name="Neiman D."/>
            <person name="Pearson M."/>
            <person name="Priest M."/>
            <person name="Roberts A."/>
            <person name="Saif S."/>
            <person name="Shea T."/>
            <person name="Sisk P."/>
            <person name="Stolte C."/>
            <person name="Sykes S."/>
            <person name="Wortman J."/>
            <person name="Nusbaum C."/>
            <person name="Birren B."/>
        </authorList>
    </citation>
    <scope>NUCLEOTIDE SEQUENCE [LARGE SCALE GENOMIC DNA]</scope>
    <source>
        <strain evidence="4 5">YIT 11850</strain>
    </source>
</reference>
<dbReference type="SUPFAM" id="SSF52540">
    <property type="entry name" value="P-loop containing nucleoside triphosphate hydrolases"/>
    <property type="match status" value="2"/>
</dbReference>
<dbReference type="InterPro" id="IPR014001">
    <property type="entry name" value="Helicase_ATP-bd"/>
</dbReference>
<dbReference type="Pfam" id="PF00271">
    <property type="entry name" value="Helicase_C"/>
    <property type="match status" value="1"/>
</dbReference>
<dbReference type="PROSITE" id="PS51194">
    <property type="entry name" value="HELICASE_CTER"/>
    <property type="match status" value="1"/>
</dbReference>
<dbReference type="Pfam" id="PF04471">
    <property type="entry name" value="Mrr_cat"/>
    <property type="match status" value="1"/>
</dbReference>
<dbReference type="PANTHER" id="PTHR45629:SF7">
    <property type="entry name" value="DNA EXCISION REPAIR PROTEIN ERCC-6-RELATED"/>
    <property type="match status" value="1"/>
</dbReference>
<organism evidence="4 5">
    <name type="scientific">Dialister succinatiphilus YIT 11850</name>
    <dbReference type="NCBI Taxonomy" id="742743"/>
    <lineage>
        <taxon>Bacteria</taxon>
        <taxon>Bacillati</taxon>
        <taxon>Bacillota</taxon>
        <taxon>Negativicutes</taxon>
        <taxon>Veillonellales</taxon>
        <taxon>Veillonellaceae</taxon>
        <taxon>Dialister</taxon>
    </lineage>
</organism>
<protein>
    <submittedName>
        <fullName evidence="4">Uncharacterized protein</fullName>
    </submittedName>
</protein>
<dbReference type="CDD" id="cd17919">
    <property type="entry name" value="DEXHc_Snf"/>
    <property type="match status" value="1"/>
</dbReference>
<feature type="domain" description="Helicase ATP-binding" evidence="2">
    <location>
        <begin position="464"/>
        <end position="644"/>
    </location>
</feature>
<gene>
    <name evidence="4" type="ORF">HMPREF9453_00157</name>
</gene>
<dbReference type="PANTHER" id="PTHR45629">
    <property type="entry name" value="SNF2/RAD54 FAMILY MEMBER"/>
    <property type="match status" value="1"/>
</dbReference>
<dbReference type="GO" id="GO:0009307">
    <property type="term" value="P:DNA restriction-modification system"/>
    <property type="evidence" value="ECO:0007669"/>
    <property type="project" value="InterPro"/>
</dbReference>